<proteinExistence type="predicted"/>
<dbReference type="AlphaFoldDB" id="A0A1X6ZHM4"/>
<evidence type="ECO:0000313" key="2">
    <source>
        <dbReference type="EMBL" id="SLN51865.1"/>
    </source>
</evidence>
<keyword evidence="1" id="KW-0812">Transmembrane</keyword>
<keyword evidence="1" id="KW-1133">Transmembrane helix</keyword>
<gene>
    <name evidence="2" type="ORF">ROA7450_02618</name>
</gene>
<reference evidence="2 3" key="1">
    <citation type="submission" date="2017-03" db="EMBL/GenBank/DDBJ databases">
        <authorList>
            <person name="Afonso C.L."/>
            <person name="Miller P.J."/>
            <person name="Scott M.A."/>
            <person name="Spackman E."/>
            <person name="Goraichik I."/>
            <person name="Dimitrov K.M."/>
            <person name="Suarez D.L."/>
            <person name="Swayne D.E."/>
        </authorList>
    </citation>
    <scope>NUCLEOTIDE SEQUENCE [LARGE SCALE GENOMIC DNA]</scope>
    <source>
        <strain evidence="2 3">CECT 7450</strain>
    </source>
</reference>
<dbReference type="Proteomes" id="UP000193061">
    <property type="component" value="Unassembled WGS sequence"/>
</dbReference>
<feature type="transmembrane region" description="Helical" evidence="1">
    <location>
        <begin position="35"/>
        <end position="57"/>
    </location>
</feature>
<keyword evidence="1" id="KW-0472">Membrane</keyword>
<dbReference type="EMBL" id="FWFX01000007">
    <property type="protein sequence ID" value="SLN51865.1"/>
    <property type="molecule type" value="Genomic_DNA"/>
</dbReference>
<organism evidence="2 3">
    <name type="scientific">Roseovarius albus</name>
    <dbReference type="NCBI Taxonomy" id="1247867"/>
    <lineage>
        <taxon>Bacteria</taxon>
        <taxon>Pseudomonadati</taxon>
        <taxon>Pseudomonadota</taxon>
        <taxon>Alphaproteobacteria</taxon>
        <taxon>Rhodobacterales</taxon>
        <taxon>Roseobacteraceae</taxon>
        <taxon>Roseovarius</taxon>
    </lineage>
</organism>
<evidence type="ECO:0000313" key="3">
    <source>
        <dbReference type="Proteomes" id="UP000193061"/>
    </source>
</evidence>
<evidence type="ECO:0000256" key="1">
    <source>
        <dbReference type="SAM" id="Phobius"/>
    </source>
</evidence>
<keyword evidence="3" id="KW-1185">Reference proteome</keyword>
<name>A0A1X6ZHM4_9RHOB</name>
<accession>A0A1X6ZHM4</accession>
<sequence length="102" mass="10911">MSIFLVCRHQDFGGLLVCLLKQSAPSDYVRVTYAAGPGFLLISLLLFAVEIFIYLLAHKDRAVGAPLFFDRNGLVAGGLTALAILALAIILTFTGIVGTGLW</sequence>
<protein>
    <submittedName>
        <fullName evidence="2">Uncharacterized protein</fullName>
    </submittedName>
</protein>
<feature type="transmembrane region" description="Helical" evidence="1">
    <location>
        <begin position="78"/>
        <end position="101"/>
    </location>
</feature>